<evidence type="ECO:0000313" key="4">
    <source>
        <dbReference type="Proteomes" id="UP001221142"/>
    </source>
</evidence>
<evidence type="ECO:0000313" key="3">
    <source>
        <dbReference type="EMBL" id="KAJ7617880.1"/>
    </source>
</evidence>
<feature type="signal peptide" evidence="2">
    <location>
        <begin position="1"/>
        <end position="21"/>
    </location>
</feature>
<gene>
    <name evidence="3" type="ORF">FB45DRAFT_872337</name>
</gene>
<reference evidence="3" key="1">
    <citation type="submission" date="2023-03" db="EMBL/GenBank/DDBJ databases">
        <title>Massive genome expansion in bonnet fungi (Mycena s.s.) driven by repeated elements and novel gene families across ecological guilds.</title>
        <authorList>
            <consortium name="Lawrence Berkeley National Laboratory"/>
            <person name="Harder C.B."/>
            <person name="Miyauchi S."/>
            <person name="Viragh M."/>
            <person name="Kuo A."/>
            <person name="Thoen E."/>
            <person name="Andreopoulos B."/>
            <person name="Lu D."/>
            <person name="Skrede I."/>
            <person name="Drula E."/>
            <person name="Henrissat B."/>
            <person name="Morin E."/>
            <person name="Kohler A."/>
            <person name="Barry K."/>
            <person name="LaButti K."/>
            <person name="Morin E."/>
            <person name="Salamov A."/>
            <person name="Lipzen A."/>
            <person name="Mereny Z."/>
            <person name="Hegedus B."/>
            <person name="Baldrian P."/>
            <person name="Stursova M."/>
            <person name="Weitz H."/>
            <person name="Taylor A."/>
            <person name="Grigoriev I.V."/>
            <person name="Nagy L.G."/>
            <person name="Martin F."/>
            <person name="Kauserud H."/>
        </authorList>
    </citation>
    <scope>NUCLEOTIDE SEQUENCE</scope>
    <source>
        <strain evidence="3">9284</strain>
    </source>
</reference>
<keyword evidence="2" id="KW-0732">Signal</keyword>
<sequence>MYTKFFASALLTLSLGIGALAQTRCGNPPASIESQPTAIYKGIFNVQYCCEVFDPPSDGHGCDDPRRVTGTGGGGYGYGSATRTRRLTRGSPSGAATARSHGTPAISHPCLADGYPYPRPRVRVKRGHGYGWVLGTSRVTRGHH</sequence>
<comment type="caution">
    <text evidence="3">The sequence shown here is derived from an EMBL/GenBank/DDBJ whole genome shotgun (WGS) entry which is preliminary data.</text>
</comment>
<feature type="chain" id="PRO_5042193408" evidence="2">
    <location>
        <begin position="22"/>
        <end position="144"/>
    </location>
</feature>
<proteinExistence type="predicted"/>
<name>A0AAD7FDN6_9AGAR</name>
<accession>A0AAD7FDN6</accession>
<dbReference type="EMBL" id="JARKIF010000020">
    <property type="protein sequence ID" value="KAJ7617880.1"/>
    <property type="molecule type" value="Genomic_DNA"/>
</dbReference>
<dbReference type="AlphaFoldDB" id="A0AAD7FDN6"/>
<feature type="region of interest" description="Disordered" evidence="1">
    <location>
        <begin position="72"/>
        <end position="105"/>
    </location>
</feature>
<keyword evidence="4" id="KW-1185">Reference proteome</keyword>
<evidence type="ECO:0000256" key="1">
    <source>
        <dbReference type="SAM" id="MobiDB-lite"/>
    </source>
</evidence>
<dbReference type="Proteomes" id="UP001221142">
    <property type="component" value="Unassembled WGS sequence"/>
</dbReference>
<organism evidence="3 4">
    <name type="scientific">Roridomyces roridus</name>
    <dbReference type="NCBI Taxonomy" id="1738132"/>
    <lineage>
        <taxon>Eukaryota</taxon>
        <taxon>Fungi</taxon>
        <taxon>Dikarya</taxon>
        <taxon>Basidiomycota</taxon>
        <taxon>Agaricomycotina</taxon>
        <taxon>Agaricomycetes</taxon>
        <taxon>Agaricomycetidae</taxon>
        <taxon>Agaricales</taxon>
        <taxon>Marasmiineae</taxon>
        <taxon>Mycenaceae</taxon>
        <taxon>Roridomyces</taxon>
    </lineage>
</organism>
<evidence type="ECO:0000256" key="2">
    <source>
        <dbReference type="SAM" id="SignalP"/>
    </source>
</evidence>
<protein>
    <submittedName>
        <fullName evidence="3">Uncharacterized protein</fullName>
    </submittedName>
</protein>